<sequence>MPEKQMVTRTCFCLLLLTLLTDQTNGSDGRNWESVISFTGLLEATDVNFENCHTCLINNVGVDRIVPISNELNTRIYLIKGPIRMLETILIHCNNRDSCVLQTDIRKYTSFYKPISNIPILEYSIAQFSNSMEHLLRKIIKGKEIDTGILSTNFHEQYEILYVDEIQLVYPKPMSESRSKGKLLAEEKNLLSEFSSDKKLWLGESITETEANKDTPLVQKSSTRCFYSQVASFSCEKCLAIYSSSYGVRAYKLKSAARDIHTLYVFSTVYSALMIQSECSTDFCGILERVSAPACESLDRMFPNDSKTLHNVGTLVKKYVTGTYSTSRRSFHLHSSFHGIISSQQDIKLRYMMSQREFESSSRSDAKNDKKKSREILNLEGFLMRENWSCAYLIPPQSERAHLLNCLFKKVTGSNGVLLMTSVSVTKLIVIFDSTVVKKTVFEACNAVASLKNYMYPAASQAQCDNYLNLYQTSPSVYPELLKLKDVTPEKKTCLYTRHRLKNHEFCIECVEKHFRPVSAGWESSHQTISYLWWSIRDLTNWNAIDHVRNVCLHKAGKCARMSLLPKLICSEHEQYSNEKREILVIQEQELVVFDRVTAGLWPPTHAALNSRGKFDGRDVLLVIFEAIETLDCLTCMMVRTEVFFLHAPIKNRFGYLWMTQTHAKLIDMCISLKLCINAWYQKERKQADIFKGMRPWSKKEITPLHNYGKQNERS</sequence>
<proteinExistence type="predicted"/>
<comment type="caution">
    <text evidence="2">The sequence shown here is derived from an EMBL/GenBank/DDBJ whole genome shotgun (WGS) entry which is preliminary data.</text>
</comment>
<dbReference type="Proteomes" id="UP000053237">
    <property type="component" value="Unassembled WGS sequence"/>
</dbReference>
<protein>
    <submittedName>
        <fullName evidence="2">Uncharacterized protein</fullName>
    </submittedName>
</protein>
<gene>
    <name evidence="2" type="ORF">BN9_113580</name>
</gene>
<dbReference type="EMBL" id="CAIX01000360">
    <property type="protein sequence ID" value="CCI49884.1"/>
    <property type="molecule type" value="Genomic_DNA"/>
</dbReference>
<feature type="signal peptide" evidence="1">
    <location>
        <begin position="1"/>
        <end position="26"/>
    </location>
</feature>
<dbReference type="AlphaFoldDB" id="A0A024GSW7"/>
<dbReference type="InParanoid" id="A0A024GSW7"/>
<evidence type="ECO:0000313" key="3">
    <source>
        <dbReference type="Proteomes" id="UP000053237"/>
    </source>
</evidence>
<accession>A0A024GSW7</accession>
<evidence type="ECO:0000313" key="2">
    <source>
        <dbReference type="EMBL" id="CCI49884.1"/>
    </source>
</evidence>
<organism evidence="2 3">
    <name type="scientific">Albugo candida</name>
    <dbReference type="NCBI Taxonomy" id="65357"/>
    <lineage>
        <taxon>Eukaryota</taxon>
        <taxon>Sar</taxon>
        <taxon>Stramenopiles</taxon>
        <taxon>Oomycota</taxon>
        <taxon>Peronosporomycetes</taxon>
        <taxon>Albuginales</taxon>
        <taxon>Albuginaceae</taxon>
        <taxon>Albugo</taxon>
    </lineage>
</organism>
<keyword evidence="1" id="KW-0732">Signal</keyword>
<reference evidence="2 3" key="1">
    <citation type="submission" date="2012-05" db="EMBL/GenBank/DDBJ databases">
        <title>Recombination and specialization in a pathogen metapopulation.</title>
        <authorList>
            <person name="Gardiner A."/>
            <person name="Kemen E."/>
            <person name="Schultz-Larsen T."/>
            <person name="MacLean D."/>
            <person name="Van Oosterhout C."/>
            <person name="Jones J.D.G."/>
        </authorList>
    </citation>
    <scope>NUCLEOTIDE SEQUENCE [LARGE SCALE GENOMIC DNA]</scope>
    <source>
        <strain evidence="2 3">Ac Nc2</strain>
    </source>
</reference>
<name>A0A024GSW7_9STRA</name>
<keyword evidence="3" id="KW-1185">Reference proteome</keyword>
<feature type="chain" id="PRO_5001529652" evidence="1">
    <location>
        <begin position="27"/>
        <end position="715"/>
    </location>
</feature>
<evidence type="ECO:0000256" key="1">
    <source>
        <dbReference type="SAM" id="SignalP"/>
    </source>
</evidence>